<keyword evidence="4 12" id="KW-0349">Heme</keyword>
<evidence type="ECO:0000256" key="3">
    <source>
        <dbReference type="ARBA" id="ARBA00010617"/>
    </source>
</evidence>
<organism evidence="15 16">
    <name type="scientific">Gossypium lobatum</name>
    <dbReference type="NCBI Taxonomy" id="34289"/>
    <lineage>
        <taxon>Eukaryota</taxon>
        <taxon>Viridiplantae</taxon>
        <taxon>Streptophyta</taxon>
        <taxon>Embryophyta</taxon>
        <taxon>Tracheophyta</taxon>
        <taxon>Spermatophyta</taxon>
        <taxon>Magnoliopsida</taxon>
        <taxon>eudicotyledons</taxon>
        <taxon>Gunneridae</taxon>
        <taxon>Pentapetalae</taxon>
        <taxon>rosids</taxon>
        <taxon>malvids</taxon>
        <taxon>Malvales</taxon>
        <taxon>Malvaceae</taxon>
        <taxon>Malvoideae</taxon>
        <taxon>Gossypium</taxon>
    </lineage>
</organism>
<dbReference type="PROSITE" id="PS00086">
    <property type="entry name" value="CYTOCHROME_P450"/>
    <property type="match status" value="1"/>
</dbReference>
<keyword evidence="9 12" id="KW-0408">Iron</keyword>
<dbReference type="PANTHER" id="PTHR47956:SF17">
    <property type="entry name" value="CYTOCHROME P450 71B36-LIKE"/>
    <property type="match status" value="1"/>
</dbReference>
<name>A0A7J8MF93_9ROSI</name>
<dbReference type="InterPro" id="IPR001128">
    <property type="entry name" value="Cyt_P450"/>
</dbReference>
<dbReference type="PRINTS" id="PR00385">
    <property type="entry name" value="P450"/>
</dbReference>
<protein>
    <submittedName>
        <fullName evidence="15">Uncharacterized protein</fullName>
    </submittedName>
</protein>
<dbReference type="PANTHER" id="PTHR47956">
    <property type="entry name" value="CYTOCHROME P450 71B11-RELATED"/>
    <property type="match status" value="1"/>
</dbReference>
<evidence type="ECO:0000256" key="2">
    <source>
        <dbReference type="ARBA" id="ARBA00004167"/>
    </source>
</evidence>
<feature type="chain" id="PRO_5029740178" evidence="14">
    <location>
        <begin position="19"/>
        <end position="209"/>
    </location>
</feature>
<dbReference type="Proteomes" id="UP000593572">
    <property type="component" value="Unassembled WGS sequence"/>
</dbReference>
<gene>
    <name evidence="15" type="ORF">Golob_008224</name>
</gene>
<dbReference type="AlphaFoldDB" id="A0A7J8MF93"/>
<evidence type="ECO:0000256" key="8">
    <source>
        <dbReference type="ARBA" id="ARBA00023002"/>
    </source>
</evidence>
<evidence type="ECO:0000256" key="4">
    <source>
        <dbReference type="ARBA" id="ARBA00022617"/>
    </source>
</evidence>
<keyword evidence="8 13" id="KW-0560">Oxidoreductase</keyword>
<sequence>MFLGGVDTSALLVIWAMAELARKPTFMKKAQDEVRGVVGKKGRVTETDLDQLQYLKMVLKETLRLHPPAPMLIAREAISHFNINGYHIYPNTLIQINVWAIARDPKYWENPQEFSPERFIDNAVDFKGQHFELLPFGGGRRGCPALYMGTITTELLLANLLYCFDWVLPDGMNEADINMEEWAGKCLTLSKKTPLLLVPIKYLHAQPSA</sequence>
<evidence type="ECO:0000256" key="9">
    <source>
        <dbReference type="ARBA" id="ARBA00023004"/>
    </source>
</evidence>
<dbReference type="InterPro" id="IPR050193">
    <property type="entry name" value="Cytochrome_P450_71"/>
</dbReference>
<dbReference type="EMBL" id="JABEZX010000008">
    <property type="protein sequence ID" value="MBA0563232.1"/>
    <property type="molecule type" value="Genomic_DNA"/>
</dbReference>
<feature type="signal peptide" evidence="14">
    <location>
        <begin position="1"/>
        <end position="18"/>
    </location>
</feature>
<evidence type="ECO:0000256" key="7">
    <source>
        <dbReference type="ARBA" id="ARBA00022989"/>
    </source>
</evidence>
<evidence type="ECO:0000256" key="5">
    <source>
        <dbReference type="ARBA" id="ARBA00022692"/>
    </source>
</evidence>
<dbReference type="GO" id="GO:0016705">
    <property type="term" value="F:oxidoreductase activity, acting on paired donors, with incorporation or reduction of molecular oxygen"/>
    <property type="evidence" value="ECO:0007669"/>
    <property type="project" value="InterPro"/>
</dbReference>
<dbReference type="InterPro" id="IPR036396">
    <property type="entry name" value="Cyt_P450_sf"/>
</dbReference>
<keyword evidence="6 12" id="KW-0479">Metal-binding</keyword>
<keyword evidence="10 13" id="KW-0503">Monooxygenase</keyword>
<comment type="subcellular location">
    <subcellularLocation>
        <location evidence="2">Membrane</location>
        <topology evidence="2">Single-pass membrane protein</topology>
    </subcellularLocation>
</comment>
<dbReference type="GO" id="GO:0005506">
    <property type="term" value="F:iron ion binding"/>
    <property type="evidence" value="ECO:0007669"/>
    <property type="project" value="InterPro"/>
</dbReference>
<dbReference type="InterPro" id="IPR017972">
    <property type="entry name" value="Cyt_P450_CS"/>
</dbReference>
<dbReference type="FunFam" id="1.10.630.10:FF:000126">
    <property type="entry name" value="Predicted protein"/>
    <property type="match status" value="1"/>
</dbReference>
<comment type="similarity">
    <text evidence="3 13">Belongs to the cytochrome P450 family.</text>
</comment>
<evidence type="ECO:0000256" key="1">
    <source>
        <dbReference type="ARBA" id="ARBA00001971"/>
    </source>
</evidence>
<keyword evidence="5" id="KW-0812">Transmembrane</keyword>
<proteinExistence type="inferred from homology"/>
<keyword evidence="11" id="KW-0472">Membrane</keyword>
<evidence type="ECO:0000256" key="11">
    <source>
        <dbReference type="ARBA" id="ARBA00023136"/>
    </source>
</evidence>
<keyword evidence="7" id="KW-1133">Transmembrane helix</keyword>
<dbReference type="GO" id="GO:0004497">
    <property type="term" value="F:monooxygenase activity"/>
    <property type="evidence" value="ECO:0007669"/>
    <property type="project" value="UniProtKB-KW"/>
</dbReference>
<dbReference type="PRINTS" id="PR00463">
    <property type="entry name" value="EP450I"/>
</dbReference>
<dbReference type="GO" id="GO:0016020">
    <property type="term" value="C:membrane"/>
    <property type="evidence" value="ECO:0007669"/>
    <property type="project" value="UniProtKB-SubCell"/>
</dbReference>
<evidence type="ECO:0000256" key="14">
    <source>
        <dbReference type="SAM" id="SignalP"/>
    </source>
</evidence>
<keyword evidence="16" id="KW-1185">Reference proteome</keyword>
<feature type="binding site" description="axial binding residue" evidence="12">
    <location>
        <position position="143"/>
    </location>
    <ligand>
        <name>heme</name>
        <dbReference type="ChEBI" id="CHEBI:30413"/>
    </ligand>
    <ligandPart>
        <name>Fe</name>
        <dbReference type="ChEBI" id="CHEBI:18248"/>
    </ligandPart>
</feature>
<dbReference type="GO" id="GO:0020037">
    <property type="term" value="F:heme binding"/>
    <property type="evidence" value="ECO:0007669"/>
    <property type="project" value="InterPro"/>
</dbReference>
<dbReference type="Pfam" id="PF00067">
    <property type="entry name" value="p450"/>
    <property type="match status" value="1"/>
</dbReference>
<reference evidence="15 16" key="1">
    <citation type="journal article" date="2019" name="Genome Biol. Evol.">
        <title>Insights into the evolution of the New World diploid cottons (Gossypium, subgenus Houzingenia) based on genome sequencing.</title>
        <authorList>
            <person name="Grover C.E."/>
            <person name="Arick M.A. 2nd"/>
            <person name="Thrash A."/>
            <person name="Conover J.L."/>
            <person name="Sanders W.S."/>
            <person name="Peterson D.G."/>
            <person name="Frelichowski J.E."/>
            <person name="Scheffler J.A."/>
            <person name="Scheffler B.E."/>
            <person name="Wendel J.F."/>
        </authorList>
    </citation>
    <scope>NUCLEOTIDE SEQUENCE [LARGE SCALE GENOMIC DNA]</scope>
    <source>
        <strain evidence="15">157</strain>
        <tissue evidence="15">Leaf</tissue>
    </source>
</reference>
<dbReference type="Gene3D" id="1.10.630.10">
    <property type="entry name" value="Cytochrome P450"/>
    <property type="match status" value="1"/>
</dbReference>
<evidence type="ECO:0000256" key="12">
    <source>
        <dbReference type="PIRSR" id="PIRSR602401-1"/>
    </source>
</evidence>
<dbReference type="SUPFAM" id="SSF48264">
    <property type="entry name" value="Cytochrome P450"/>
    <property type="match status" value="1"/>
</dbReference>
<accession>A0A7J8MF93</accession>
<comment type="caution">
    <text evidence="15">The sequence shown here is derived from an EMBL/GenBank/DDBJ whole genome shotgun (WGS) entry which is preliminary data.</text>
</comment>
<evidence type="ECO:0000256" key="10">
    <source>
        <dbReference type="ARBA" id="ARBA00023033"/>
    </source>
</evidence>
<evidence type="ECO:0000313" key="16">
    <source>
        <dbReference type="Proteomes" id="UP000593572"/>
    </source>
</evidence>
<keyword evidence="14" id="KW-0732">Signal</keyword>
<comment type="cofactor">
    <cofactor evidence="1 12">
        <name>heme</name>
        <dbReference type="ChEBI" id="CHEBI:30413"/>
    </cofactor>
</comment>
<dbReference type="InterPro" id="IPR002401">
    <property type="entry name" value="Cyt_P450_E_grp-I"/>
</dbReference>
<evidence type="ECO:0000313" key="15">
    <source>
        <dbReference type="EMBL" id="MBA0563232.1"/>
    </source>
</evidence>
<evidence type="ECO:0000256" key="13">
    <source>
        <dbReference type="RuleBase" id="RU000461"/>
    </source>
</evidence>
<evidence type="ECO:0000256" key="6">
    <source>
        <dbReference type="ARBA" id="ARBA00022723"/>
    </source>
</evidence>